<dbReference type="AlphaFoldDB" id="A0A9D4V0Z4"/>
<proteinExistence type="predicted"/>
<reference evidence="1" key="1">
    <citation type="submission" date="2021-01" db="EMBL/GenBank/DDBJ databases">
        <title>Adiantum capillus-veneris genome.</title>
        <authorList>
            <person name="Fang Y."/>
            <person name="Liao Q."/>
        </authorList>
    </citation>
    <scope>NUCLEOTIDE SEQUENCE</scope>
    <source>
        <strain evidence="1">H3</strain>
        <tissue evidence="1">Leaf</tissue>
    </source>
</reference>
<comment type="caution">
    <text evidence="1">The sequence shown here is derived from an EMBL/GenBank/DDBJ whole genome shotgun (WGS) entry which is preliminary data.</text>
</comment>
<sequence>MCGEMASNSDFVDNFDIEKYVGVDAMSTSEEMDFEQELKSVAEGSSRGDQAVVIGARRLCRSLSVALKGCKRASWNRRVAGSLVCDEMGDNVEGEVASVLRTCFLMCIGGIVDFAAVFFHVSITGWKVPLKCSEYQLTQPIARRNLVCYSSQQIVMRVLGEPSPVDLANCKVKDWLEVYIDLLGECKIWDVSPGAAVDVAIGGKQTLPEVLARGEVKVELVQSPVVLTQHRVELQAPTVVQPQQAQILLRGNMAFIILQNLQSKAGAQVGELLFADRPSFDDRAIVSFVNSRKGDYMQLIVDLGPRLRQLLVQVFQAQTESLGCDRELVGTLLFTNFNSILLEKQCPLCKSTKVHKSSEGGFYAACDKSIDVVLGSKESFKDLYTRSLAEVRYILAIASRVGALKLSVTRYVIAFTPHSKVAEQR</sequence>
<keyword evidence="2" id="KW-1185">Reference proteome</keyword>
<evidence type="ECO:0000313" key="2">
    <source>
        <dbReference type="Proteomes" id="UP000886520"/>
    </source>
</evidence>
<name>A0A9D4V0Z4_ADICA</name>
<gene>
    <name evidence="1" type="ORF">GOP47_0007275</name>
</gene>
<evidence type="ECO:0000313" key="1">
    <source>
        <dbReference type="EMBL" id="KAI5077451.1"/>
    </source>
</evidence>
<protein>
    <submittedName>
        <fullName evidence="1">Uncharacterized protein</fullName>
    </submittedName>
</protein>
<dbReference type="EMBL" id="JABFUD020000007">
    <property type="protein sequence ID" value="KAI5077451.1"/>
    <property type="molecule type" value="Genomic_DNA"/>
</dbReference>
<organism evidence="1 2">
    <name type="scientific">Adiantum capillus-veneris</name>
    <name type="common">Maidenhair fern</name>
    <dbReference type="NCBI Taxonomy" id="13818"/>
    <lineage>
        <taxon>Eukaryota</taxon>
        <taxon>Viridiplantae</taxon>
        <taxon>Streptophyta</taxon>
        <taxon>Embryophyta</taxon>
        <taxon>Tracheophyta</taxon>
        <taxon>Polypodiopsida</taxon>
        <taxon>Polypodiidae</taxon>
        <taxon>Polypodiales</taxon>
        <taxon>Pteridineae</taxon>
        <taxon>Pteridaceae</taxon>
        <taxon>Vittarioideae</taxon>
        <taxon>Adiantum</taxon>
    </lineage>
</organism>
<dbReference type="Proteomes" id="UP000886520">
    <property type="component" value="Chromosome 7"/>
</dbReference>
<accession>A0A9D4V0Z4</accession>